<keyword evidence="2" id="KW-0812">Transmembrane</keyword>
<proteinExistence type="inferred from homology"/>
<feature type="transmembrane region" description="Helical" evidence="2">
    <location>
        <begin position="24"/>
        <end position="46"/>
    </location>
</feature>
<evidence type="ECO:0000313" key="4">
    <source>
        <dbReference type="EMBL" id="QXI36473.1"/>
    </source>
</evidence>
<evidence type="ECO:0000256" key="2">
    <source>
        <dbReference type="SAM" id="Phobius"/>
    </source>
</evidence>
<dbReference type="KEGG" id="pxn:HU772_014030"/>
<dbReference type="Gene3D" id="2.40.30.170">
    <property type="match status" value="1"/>
</dbReference>
<evidence type="ECO:0000313" key="5">
    <source>
        <dbReference type="Proteomes" id="UP000633418"/>
    </source>
</evidence>
<keyword evidence="2" id="KW-0472">Membrane</keyword>
<dbReference type="SUPFAM" id="SSF111369">
    <property type="entry name" value="HlyD-like secretion proteins"/>
    <property type="match status" value="2"/>
</dbReference>
<dbReference type="EMBL" id="CP077095">
    <property type="protein sequence ID" value="QXI36473.1"/>
    <property type="molecule type" value="Genomic_DNA"/>
</dbReference>
<dbReference type="InterPro" id="IPR050739">
    <property type="entry name" value="MFP"/>
</dbReference>
<keyword evidence="2" id="KW-1133">Transmembrane helix</keyword>
<evidence type="ECO:0000256" key="1">
    <source>
        <dbReference type="ARBA" id="ARBA00009477"/>
    </source>
</evidence>
<name>A0A9E6TUP5_9PSED</name>
<evidence type="ECO:0000259" key="3">
    <source>
        <dbReference type="Pfam" id="PF25917"/>
    </source>
</evidence>
<dbReference type="Proteomes" id="UP000633418">
    <property type="component" value="Chromosome"/>
</dbReference>
<reference evidence="4 5" key="2">
    <citation type="journal article" date="2021" name="Microorganisms">
        <title>The Ever-Expanding Pseudomonas Genus: Description of 43 New Species and Partition of the Pseudomonas putida Group.</title>
        <authorList>
            <person name="Girard L."/>
            <person name="Lood C."/>
            <person name="Hofte M."/>
            <person name="Vandamme P."/>
            <person name="Rokni-Zadeh H."/>
            <person name="van Noort V."/>
            <person name="Lavigne R."/>
            <person name="De Mot R."/>
        </authorList>
    </citation>
    <scope>NUCLEOTIDE SEQUENCE [LARGE SCALE GENOMIC DNA]</scope>
    <source>
        <strain evidence="4 5">RW9S1A</strain>
    </source>
</reference>
<dbReference type="Gene3D" id="1.10.287.470">
    <property type="entry name" value="Helix hairpin bin"/>
    <property type="match status" value="1"/>
</dbReference>
<reference evidence="4 5" key="1">
    <citation type="journal article" date="2020" name="Microorganisms">
        <title>Reliable Identification of Environmental Pseudomonas Isolates Using the rpoD Gene.</title>
        <authorList>
            <consortium name="The Broad Institute Genome Sequencing Platform"/>
            <person name="Girard L."/>
            <person name="Lood C."/>
            <person name="Rokni-Zadeh H."/>
            <person name="van Noort V."/>
            <person name="Lavigne R."/>
            <person name="De Mot R."/>
        </authorList>
    </citation>
    <scope>NUCLEOTIDE SEQUENCE [LARGE SCALE GENOMIC DNA]</scope>
    <source>
        <strain evidence="4 5">RW9S1A</strain>
    </source>
</reference>
<dbReference type="InterPro" id="IPR058625">
    <property type="entry name" value="MdtA-like_BSH"/>
</dbReference>
<feature type="domain" description="Multidrug resistance protein MdtA-like barrel-sandwich hybrid" evidence="3">
    <location>
        <begin position="64"/>
        <end position="272"/>
    </location>
</feature>
<gene>
    <name evidence="4" type="ORF">HU772_014030</name>
</gene>
<dbReference type="RefSeq" id="WP_186654820.1">
    <property type="nucleotide sequence ID" value="NZ_CP077095.1"/>
</dbReference>
<dbReference type="Gene3D" id="2.40.50.100">
    <property type="match status" value="1"/>
</dbReference>
<dbReference type="PANTHER" id="PTHR30386">
    <property type="entry name" value="MEMBRANE FUSION SUBUNIT OF EMRAB-TOLC MULTIDRUG EFFLUX PUMP"/>
    <property type="match status" value="1"/>
</dbReference>
<dbReference type="PRINTS" id="PR01490">
    <property type="entry name" value="RTXTOXIND"/>
</dbReference>
<keyword evidence="5" id="KW-1185">Reference proteome</keyword>
<sequence>MNQAVSPDPQHTLEHSRAQRRQRLLRFGLVAGLGLLLAAYAAYWWLDGRFLEQTDDAYVRADWAPISARVSGYVAEVAVADNATVKAGDLLVRLDERDFRDRLRQAEARLAVSEAAVQVQAMRLRGFAAEQHEQVQAIARAAAERGGSRGEAQRAEADWQRYERLAQWQAASVQRMEQARATRIQAQALHRAADAELARQQARQAVLAEQGKQLQAEMLQRQADFEQARAEADLARSALADTAIRAPFDGVVGQRKVRQQQYVTPGLPLLAVVPVRQAYVVANFKETQLAQMRPGQPVTLEVDTFGRHWHGTVDSLSPGSGAVFALLPPDNATGNFTKIVQRFPVRIQLDPERDDAARLLPGMSVIATVDTRQAGDER</sequence>
<dbReference type="Pfam" id="PF25917">
    <property type="entry name" value="BSH_RND"/>
    <property type="match status" value="1"/>
</dbReference>
<organism evidence="4 5">
    <name type="scientific">Pseudomonas xantholysinigenes</name>
    <dbReference type="NCBI Taxonomy" id="2745490"/>
    <lineage>
        <taxon>Bacteria</taxon>
        <taxon>Pseudomonadati</taxon>
        <taxon>Pseudomonadota</taxon>
        <taxon>Gammaproteobacteria</taxon>
        <taxon>Pseudomonadales</taxon>
        <taxon>Pseudomonadaceae</taxon>
        <taxon>Pseudomonas</taxon>
    </lineage>
</organism>
<comment type="similarity">
    <text evidence="1">Belongs to the membrane fusion protein (MFP) (TC 8.A.1) family.</text>
</comment>
<dbReference type="PANTHER" id="PTHR30386:SF24">
    <property type="entry name" value="MULTIDRUG RESISTANCE EFFLUX PUMP"/>
    <property type="match status" value="1"/>
</dbReference>
<protein>
    <submittedName>
        <fullName evidence="4">HlyD family secretion protein</fullName>
    </submittedName>
</protein>
<accession>A0A9E6TUP5</accession>
<dbReference type="AlphaFoldDB" id="A0A9E6TUP5"/>